<evidence type="ECO:0000256" key="2">
    <source>
        <dbReference type="ARBA" id="ARBA00005417"/>
    </source>
</evidence>
<dbReference type="Pfam" id="PF00005">
    <property type="entry name" value="ABC_tran"/>
    <property type="match status" value="2"/>
</dbReference>
<keyword evidence="4" id="KW-1003">Cell membrane</keyword>
<evidence type="ECO:0000313" key="12">
    <source>
        <dbReference type="Proteomes" id="UP000002408"/>
    </source>
</evidence>
<dbReference type="GO" id="GO:0043190">
    <property type="term" value="C:ATP-binding cassette (ABC) transporter complex"/>
    <property type="evidence" value="ECO:0007669"/>
    <property type="project" value="TreeGrafter"/>
</dbReference>
<dbReference type="InterPro" id="IPR015856">
    <property type="entry name" value="ABC_transpr_CbiO/EcfA_su"/>
</dbReference>
<dbReference type="EMBL" id="CP000780">
    <property type="protein sequence ID" value="ABS55821.1"/>
    <property type="molecule type" value="Genomic_DNA"/>
</dbReference>
<dbReference type="InterPro" id="IPR050095">
    <property type="entry name" value="ECF_ABC_transporter_ATP-bd"/>
</dbReference>
<keyword evidence="7" id="KW-1278">Translocase</keyword>
<evidence type="ECO:0000313" key="11">
    <source>
        <dbReference type="EMBL" id="ABS55821.1"/>
    </source>
</evidence>
<dbReference type="Gene3D" id="3.40.50.300">
    <property type="entry name" value="P-loop containing nucleotide triphosphate hydrolases"/>
    <property type="match status" value="2"/>
</dbReference>
<dbReference type="PANTHER" id="PTHR43553:SF21">
    <property type="entry name" value="ABC TRANSPORTER ATP-BINDING PROTEIN MA_1418-RELATED"/>
    <property type="match status" value="1"/>
</dbReference>
<feature type="domain" description="ABC transporter" evidence="10">
    <location>
        <begin position="2"/>
        <end position="242"/>
    </location>
</feature>
<name>A7I7W0_METB6</name>
<dbReference type="SUPFAM" id="SSF52540">
    <property type="entry name" value="P-loop containing nucleoside triphosphate hydrolases"/>
    <property type="match status" value="2"/>
</dbReference>
<dbReference type="GO" id="GO:0042626">
    <property type="term" value="F:ATPase-coupled transmembrane transporter activity"/>
    <property type="evidence" value="ECO:0007669"/>
    <property type="project" value="TreeGrafter"/>
</dbReference>
<comment type="subcellular location">
    <subcellularLocation>
        <location evidence="1">Cell membrane</location>
    </subcellularLocation>
</comment>
<feature type="domain" description="ABC transporter" evidence="10">
    <location>
        <begin position="263"/>
        <end position="481"/>
    </location>
</feature>
<dbReference type="GO" id="GO:0016887">
    <property type="term" value="F:ATP hydrolysis activity"/>
    <property type="evidence" value="ECO:0007669"/>
    <property type="project" value="InterPro"/>
</dbReference>
<keyword evidence="3" id="KW-0813">Transport</keyword>
<dbReference type="Proteomes" id="UP000002408">
    <property type="component" value="Chromosome"/>
</dbReference>
<dbReference type="RefSeq" id="WP_012106853.1">
    <property type="nucleotide sequence ID" value="NC_009712.1"/>
</dbReference>
<dbReference type="SMART" id="SM00382">
    <property type="entry name" value="AAA"/>
    <property type="match status" value="2"/>
</dbReference>
<organism evidence="11 12">
    <name type="scientific">Methanoregula boonei (strain DSM 21154 / JCM 14090 / 6A8)</name>
    <dbReference type="NCBI Taxonomy" id="456442"/>
    <lineage>
        <taxon>Archaea</taxon>
        <taxon>Methanobacteriati</taxon>
        <taxon>Methanobacteriota</taxon>
        <taxon>Stenosarchaea group</taxon>
        <taxon>Methanomicrobia</taxon>
        <taxon>Methanomicrobiales</taxon>
        <taxon>Methanoregulaceae</taxon>
        <taxon>Methanoregula</taxon>
    </lineage>
</organism>
<dbReference type="eggNOG" id="arCOG00188">
    <property type="taxonomic scope" value="Archaea"/>
</dbReference>
<dbReference type="InterPro" id="IPR003593">
    <property type="entry name" value="AAA+_ATPase"/>
</dbReference>
<evidence type="ECO:0000259" key="10">
    <source>
        <dbReference type="PROSITE" id="PS50893"/>
    </source>
</evidence>
<dbReference type="NCBIfam" id="NF010167">
    <property type="entry name" value="PRK13648.1"/>
    <property type="match status" value="2"/>
</dbReference>
<evidence type="ECO:0000256" key="8">
    <source>
        <dbReference type="ARBA" id="ARBA00023136"/>
    </source>
</evidence>
<accession>A7I7W0</accession>
<dbReference type="AlphaFoldDB" id="A7I7W0"/>
<proteinExistence type="inferred from homology"/>
<evidence type="ECO:0000256" key="4">
    <source>
        <dbReference type="ARBA" id="ARBA00022475"/>
    </source>
</evidence>
<dbReference type="InterPro" id="IPR017871">
    <property type="entry name" value="ABC_transporter-like_CS"/>
</dbReference>
<reference evidence="12" key="1">
    <citation type="journal article" date="2015" name="Microbiology">
        <title>Genome of Methanoregula boonei 6A8 reveals adaptations to oligotrophic peatland environments.</title>
        <authorList>
            <person name="Braeuer S."/>
            <person name="Cadillo-Quiroz H."/>
            <person name="Kyrpides N."/>
            <person name="Woyke T."/>
            <person name="Goodwin L."/>
            <person name="Detter C."/>
            <person name="Podell S."/>
            <person name="Yavitt J.B."/>
            <person name="Zinder S.H."/>
        </authorList>
    </citation>
    <scope>NUCLEOTIDE SEQUENCE [LARGE SCALE GENOMIC DNA]</scope>
    <source>
        <strain evidence="12">DSM 21154 / JCM 14090 / 6A8</strain>
    </source>
</reference>
<dbReference type="CDD" id="cd03225">
    <property type="entry name" value="ABC_cobalt_CbiO_domain1"/>
    <property type="match status" value="2"/>
</dbReference>
<gene>
    <name evidence="11" type="ordered locus">Mboo_1303</name>
</gene>
<comment type="function">
    <text evidence="9">Probably part of an ABC transporter complex. Responsible for energy coupling to the transport system.</text>
</comment>
<dbReference type="KEGG" id="mbn:Mboo_1303"/>
<keyword evidence="5" id="KW-0547">Nucleotide-binding</keyword>
<evidence type="ECO:0000256" key="3">
    <source>
        <dbReference type="ARBA" id="ARBA00022448"/>
    </source>
</evidence>
<keyword evidence="12" id="KW-1185">Reference proteome</keyword>
<evidence type="ECO:0000256" key="6">
    <source>
        <dbReference type="ARBA" id="ARBA00022840"/>
    </source>
</evidence>
<dbReference type="GeneID" id="5412061"/>
<dbReference type="InterPro" id="IPR003439">
    <property type="entry name" value="ABC_transporter-like_ATP-bd"/>
</dbReference>
<dbReference type="FunFam" id="3.40.50.300:FF:000224">
    <property type="entry name" value="Energy-coupling factor transporter ATP-binding protein EcfA"/>
    <property type="match status" value="1"/>
</dbReference>
<evidence type="ECO:0000256" key="9">
    <source>
        <dbReference type="ARBA" id="ARBA00025157"/>
    </source>
</evidence>
<dbReference type="PANTHER" id="PTHR43553">
    <property type="entry name" value="HEAVY METAL TRANSPORTER"/>
    <property type="match status" value="1"/>
</dbReference>
<dbReference type="InterPro" id="IPR027417">
    <property type="entry name" value="P-loop_NTPase"/>
</dbReference>
<dbReference type="PROSITE" id="PS00211">
    <property type="entry name" value="ABC_TRANSPORTER_1"/>
    <property type="match status" value="1"/>
</dbReference>
<evidence type="ECO:0000256" key="5">
    <source>
        <dbReference type="ARBA" id="ARBA00022741"/>
    </source>
</evidence>
<comment type="similarity">
    <text evidence="2">Belongs to the ABC transporter superfamily.</text>
</comment>
<keyword evidence="6" id="KW-0067">ATP-binding</keyword>
<keyword evidence="8" id="KW-0472">Membrane</keyword>
<dbReference type="HOGENOM" id="CLU_000604_86_7_2"/>
<dbReference type="PROSITE" id="PS50893">
    <property type="entry name" value="ABC_TRANSPORTER_2"/>
    <property type="match status" value="2"/>
</dbReference>
<evidence type="ECO:0000256" key="7">
    <source>
        <dbReference type="ARBA" id="ARBA00022967"/>
    </source>
</evidence>
<dbReference type="GO" id="GO:0005524">
    <property type="term" value="F:ATP binding"/>
    <property type="evidence" value="ECO:0007669"/>
    <property type="project" value="UniProtKB-KW"/>
</dbReference>
<dbReference type="STRING" id="456442.Mboo_1303"/>
<protein>
    <submittedName>
        <fullName evidence="11">ABC transporter related</fullName>
    </submittedName>
</protein>
<evidence type="ECO:0000256" key="1">
    <source>
        <dbReference type="ARBA" id="ARBA00004236"/>
    </source>
</evidence>
<sequence length="481" mass="52453">MIELSKVSYTYPHTVQEALHQLSLVLEKGHCIMVTGPSGAGKTTLCLAAAGILAHEYGGKKAGIVTINGKNVADYPGLSAIAETIGIVFDDAEAQMIFTTVEEEILSALEYRGLSPEEIEKRLSEILEITYLTSLKDRSPHHLSGGQKQRVALAATLALGNDVLILDEPTSELDEHATRRIVSILKNLKSLGKTLLIVEHKFSHFHEIIDTLVVMEHGAITSIGQPDEVLKNDRIRKMVIPDFSGIRDGIIPAAPAAGTVPAIDIRHLSYSYGEVEALHDVNLTLTPGEFVAIVGENGSGKTTLVRQFNRLLTPTAGDVFIHGRNTKECTVTDLARDVGLVFQNPDHMFFADTVKEEVAFGLENLGITDRDAVIDAALTEAGLLHSKDLYPRWLSRGERQRLAIACVVAMRPKIIVLDEPTTGLDGDEARLVMEILKKHQQRGHTVVVITHNREIARDCADRIIAMDQGRVLSDTRAGGEG</sequence>